<dbReference type="NCBIfam" id="NF001311">
    <property type="entry name" value="PRK00258.1-3"/>
    <property type="match status" value="1"/>
</dbReference>
<protein>
    <submittedName>
        <fullName evidence="5">Shikimate dehydrogenase</fullName>
    </submittedName>
</protein>
<dbReference type="PANTHER" id="PTHR21089:SF1">
    <property type="entry name" value="BIFUNCTIONAL 3-DEHYDROQUINATE DEHYDRATASE_SHIKIMATE DEHYDROGENASE, CHLOROPLASTIC"/>
    <property type="match status" value="1"/>
</dbReference>
<dbReference type="GO" id="GO:0050661">
    <property type="term" value="F:NADP binding"/>
    <property type="evidence" value="ECO:0007669"/>
    <property type="project" value="TreeGrafter"/>
</dbReference>
<evidence type="ECO:0000256" key="2">
    <source>
        <dbReference type="ARBA" id="ARBA00023141"/>
    </source>
</evidence>
<keyword evidence="2" id="KW-0057">Aromatic amino acid biosynthesis</keyword>
<accession>A0A2Y8ZX73</accession>
<dbReference type="GO" id="GO:0009073">
    <property type="term" value="P:aromatic amino acid family biosynthetic process"/>
    <property type="evidence" value="ECO:0007669"/>
    <property type="project" value="UniProtKB-KW"/>
</dbReference>
<proteinExistence type="predicted"/>
<dbReference type="SUPFAM" id="SSF51735">
    <property type="entry name" value="NAD(P)-binding Rossmann-fold domains"/>
    <property type="match status" value="1"/>
</dbReference>
<dbReference type="InterPro" id="IPR013708">
    <property type="entry name" value="Shikimate_DH-bd_N"/>
</dbReference>
<organism evidence="5 6">
    <name type="scientific">Georgenia satyanarayanai</name>
    <dbReference type="NCBI Taxonomy" id="860221"/>
    <lineage>
        <taxon>Bacteria</taxon>
        <taxon>Bacillati</taxon>
        <taxon>Actinomycetota</taxon>
        <taxon>Actinomycetes</taxon>
        <taxon>Micrococcales</taxon>
        <taxon>Bogoriellaceae</taxon>
        <taxon>Georgenia</taxon>
    </lineage>
</organism>
<keyword evidence="2" id="KW-0028">Amino-acid biosynthesis</keyword>
<comment type="pathway">
    <text evidence="1">Metabolic intermediate biosynthesis; chorismate biosynthesis; chorismate from D-erythrose 4-phosphate and phosphoenolpyruvate: step 4/7.</text>
</comment>
<dbReference type="InterPro" id="IPR046346">
    <property type="entry name" value="Aminoacid_DH-like_N_sf"/>
</dbReference>
<dbReference type="InterPro" id="IPR022893">
    <property type="entry name" value="Shikimate_DH_fam"/>
</dbReference>
<dbReference type="EMBL" id="UETB01000001">
    <property type="protein sequence ID" value="SSA36920.1"/>
    <property type="molecule type" value="Genomic_DNA"/>
</dbReference>
<dbReference type="GO" id="GO:0009423">
    <property type="term" value="P:chorismate biosynthetic process"/>
    <property type="evidence" value="ECO:0007669"/>
    <property type="project" value="TreeGrafter"/>
</dbReference>
<dbReference type="Pfam" id="PF18317">
    <property type="entry name" value="SDH_C"/>
    <property type="match status" value="1"/>
</dbReference>
<evidence type="ECO:0000256" key="1">
    <source>
        <dbReference type="ARBA" id="ARBA00004871"/>
    </source>
</evidence>
<dbReference type="Proteomes" id="UP000250222">
    <property type="component" value="Unassembled WGS sequence"/>
</dbReference>
<reference evidence="5 6" key="1">
    <citation type="submission" date="2016-10" db="EMBL/GenBank/DDBJ databases">
        <authorList>
            <person name="Cai Z."/>
        </authorList>
    </citation>
    <scope>NUCLEOTIDE SEQUENCE [LARGE SCALE GENOMIC DNA]</scope>
    <source>
        <strain evidence="5 6">CGMCC 1.10826</strain>
    </source>
</reference>
<dbReference type="AlphaFoldDB" id="A0A2Y8ZX73"/>
<dbReference type="GO" id="GO:0005829">
    <property type="term" value="C:cytosol"/>
    <property type="evidence" value="ECO:0007669"/>
    <property type="project" value="TreeGrafter"/>
</dbReference>
<dbReference type="Gene3D" id="3.40.50.10860">
    <property type="entry name" value="Leucine Dehydrogenase, chain A, domain 1"/>
    <property type="match status" value="1"/>
</dbReference>
<evidence type="ECO:0000259" key="4">
    <source>
        <dbReference type="Pfam" id="PF18317"/>
    </source>
</evidence>
<evidence type="ECO:0000313" key="6">
    <source>
        <dbReference type="Proteomes" id="UP000250222"/>
    </source>
</evidence>
<feature type="domain" description="SDH C-terminal" evidence="4">
    <location>
        <begin position="273"/>
        <end position="302"/>
    </location>
</feature>
<evidence type="ECO:0000259" key="3">
    <source>
        <dbReference type="Pfam" id="PF08501"/>
    </source>
</evidence>
<dbReference type="InterPro" id="IPR041121">
    <property type="entry name" value="SDH_C"/>
</dbReference>
<dbReference type="Gene3D" id="3.40.50.720">
    <property type="entry name" value="NAD(P)-binding Rossmann-like Domain"/>
    <property type="match status" value="1"/>
</dbReference>
<evidence type="ECO:0000313" key="5">
    <source>
        <dbReference type="EMBL" id="SSA36920.1"/>
    </source>
</evidence>
<dbReference type="Pfam" id="PF08501">
    <property type="entry name" value="Shikimate_dh_N"/>
    <property type="match status" value="1"/>
</dbReference>
<sequence length="311" mass="31198">MSGGEPGGPALPTYDVHPAGALPAGARRAAVLGTPVGHSLSPVLHGAAYAALGLEWVYGLAEVDADELAGVVASLDGEWAGLSLTMPLKHVALEVADVVDPLAEVVGAVNTLIVQPGPGRGLVVAANTDVHGVVAALREASGREGWRPSSAVVLGGGATAASTLAALAELGVTASLVLVRNPARAGALQRAAHRMGVHVTVRRWSTVEQAADAVTSADVTVSTLPARAGDELGDHLASVGGTTGRVLLDVAYDPWPSRLAAGFTGGGGTVAPGWAMLLHQAAEQVRLMTGRPAPLEAMRAALSDALARRGG</sequence>
<keyword evidence="6" id="KW-1185">Reference proteome</keyword>
<dbReference type="InterPro" id="IPR036291">
    <property type="entry name" value="NAD(P)-bd_dom_sf"/>
</dbReference>
<dbReference type="GO" id="GO:0019632">
    <property type="term" value="P:shikimate metabolic process"/>
    <property type="evidence" value="ECO:0007669"/>
    <property type="project" value="TreeGrafter"/>
</dbReference>
<dbReference type="SUPFAM" id="SSF53223">
    <property type="entry name" value="Aminoacid dehydrogenase-like, N-terminal domain"/>
    <property type="match status" value="1"/>
</dbReference>
<name>A0A2Y8ZX73_9MICO</name>
<gene>
    <name evidence="5" type="ORF">SAMN05216184_101578</name>
</gene>
<dbReference type="PANTHER" id="PTHR21089">
    <property type="entry name" value="SHIKIMATE DEHYDROGENASE"/>
    <property type="match status" value="1"/>
</dbReference>
<dbReference type="GO" id="GO:0004764">
    <property type="term" value="F:shikimate 3-dehydrogenase (NADP+) activity"/>
    <property type="evidence" value="ECO:0007669"/>
    <property type="project" value="InterPro"/>
</dbReference>
<dbReference type="RefSeq" id="WP_309146697.1">
    <property type="nucleotide sequence ID" value="NZ_QKLZ01000001.1"/>
</dbReference>
<feature type="domain" description="Shikimate dehydrogenase substrate binding N-terminal" evidence="3">
    <location>
        <begin position="31"/>
        <end position="112"/>
    </location>
</feature>